<dbReference type="GO" id="GO:0005930">
    <property type="term" value="C:axoneme"/>
    <property type="evidence" value="ECO:0007669"/>
    <property type="project" value="UniProtKB-SubCell"/>
</dbReference>
<comment type="caution">
    <text evidence="3">The sequence shown here is derived from an EMBL/GenBank/DDBJ whole genome shotgun (WGS) entry which is preliminary data.</text>
</comment>
<dbReference type="AlphaFoldDB" id="A0A2V0NUT7"/>
<feature type="region of interest" description="Disordered" evidence="2">
    <location>
        <begin position="99"/>
        <end position="120"/>
    </location>
</feature>
<feature type="region of interest" description="Disordered" evidence="2">
    <location>
        <begin position="712"/>
        <end position="739"/>
    </location>
</feature>
<accession>A0A2V0NUT7</accession>
<gene>
    <name evidence="3" type="ORF">Rsub_02190</name>
</gene>
<keyword evidence="4" id="KW-1185">Reference proteome</keyword>
<dbReference type="STRING" id="307507.A0A2V0NUT7"/>
<reference evidence="3 4" key="1">
    <citation type="journal article" date="2018" name="Sci. Rep.">
        <title>Raphidocelis subcapitata (=Pseudokirchneriella subcapitata) provides an insight into genome evolution and environmental adaptations in the Sphaeropleales.</title>
        <authorList>
            <person name="Suzuki S."/>
            <person name="Yamaguchi H."/>
            <person name="Nakajima N."/>
            <person name="Kawachi M."/>
        </authorList>
    </citation>
    <scope>NUCLEOTIDE SEQUENCE [LARGE SCALE GENOMIC DNA]</scope>
    <source>
        <strain evidence="3 4">NIES-35</strain>
    </source>
</reference>
<dbReference type="SUPFAM" id="SSF52047">
    <property type="entry name" value="RNI-like"/>
    <property type="match status" value="1"/>
</dbReference>
<dbReference type="InParanoid" id="A0A2V0NUT7"/>
<evidence type="ECO:0000313" key="4">
    <source>
        <dbReference type="Proteomes" id="UP000247498"/>
    </source>
</evidence>
<dbReference type="InterPro" id="IPR032675">
    <property type="entry name" value="LRR_dom_sf"/>
</dbReference>
<name>A0A2V0NUT7_9CHLO</name>
<feature type="region of interest" description="Disordered" evidence="2">
    <location>
        <begin position="632"/>
        <end position="653"/>
    </location>
</feature>
<proteinExistence type="predicted"/>
<evidence type="ECO:0000313" key="3">
    <source>
        <dbReference type="EMBL" id="GBF89313.1"/>
    </source>
</evidence>
<evidence type="ECO:0000256" key="2">
    <source>
        <dbReference type="SAM" id="MobiDB-lite"/>
    </source>
</evidence>
<sequence>MSVPAQALQGLRGLLPPEDLRAARLVCRVWAEELGVAVTTVALPPALWQGSLPCDGQRAREAQFAGVKAALLGDADSDVDTPPAILAARAHAVSPFQAPAAAATAPAPPPAQSAERAAQQARDRAARLAQLAAAFPAARGALLEADAARGVDGAVAAAALGGLGRLRGVRALALLRLSGDAPWAAALGALLAPDPVAAAGAATFACDAGSGGSGALGGGARLAARLTELRFLEASLPGPAGLAPLQRAAAPGGPLAALRSLELSVAGGARLARQHVAALGAMAGLTRLALVFRAGEGGWAAPLVLDPLCGLQQLEELKIEFTGFEEIGRNVVFSSTAPLARLRRLRVLRLLRLSALADGRGLEGAAALREVQLLGLDPLPEELIRSLGRCAQLTHLDAAPVAPSALPLLGGLASVRCLTLGIHDPGAAGAAAARAAERSLPAPGAAAAAAIGGLPALRSLSLSGPVALCAHDLAALSRAGGGRLEALALRVALPDGTVGLSRFGASLARLSLAPFARRAGPIRVLPAELPPALEVLEGEALAFPAAPGAAPLAPAATLRRLALRPGGGGVGGFRGAAAPDLGRLVRLTDLEIWSPAGLDARLFGSLAASPCAARLRRLSLRCCAPEARPAAASRSALVDSEPDEDGGIGGGGAAAAAGGGSGGITSAFAAAAAAAAAEAAAGGGGARELLGRVARGVGERFASLAAALSSGAPGADGPGAAPPAAAPAPAPAPAPGGDASSAAVAAAAAASAAAAMAMAAPPPPGPAGGALGGAIGDGLASAASFMADLAFGAAAGIELCAVGDEEDGDYGSDDEDDDPAAARLELEADDSSLLGASAAASAARAAVRGAPELACLALTVSTRRAAADMEALGTELASWLAPPRTGGGGGAGGGWRELRVALRGPGAYGSGAALAARRLAEALPRCRFGPAPAW</sequence>
<feature type="compositionally biased region" description="Pro residues" evidence="2">
    <location>
        <begin position="720"/>
        <end position="734"/>
    </location>
</feature>
<organism evidence="3 4">
    <name type="scientific">Raphidocelis subcapitata</name>
    <dbReference type="NCBI Taxonomy" id="307507"/>
    <lineage>
        <taxon>Eukaryota</taxon>
        <taxon>Viridiplantae</taxon>
        <taxon>Chlorophyta</taxon>
        <taxon>core chlorophytes</taxon>
        <taxon>Chlorophyceae</taxon>
        <taxon>CS clade</taxon>
        <taxon>Sphaeropleales</taxon>
        <taxon>Selenastraceae</taxon>
        <taxon>Raphidocelis</taxon>
    </lineage>
</organism>
<dbReference type="Gene3D" id="3.80.10.10">
    <property type="entry name" value="Ribonuclease Inhibitor"/>
    <property type="match status" value="1"/>
</dbReference>
<comment type="subcellular location">
    <subcellularLocation>
        <location evidence="1">Cytoplasm</location>
        <location evidence="1">Cytoskeleton</location>
        <location evidence="1">Cilium axoneme</location>
    </subcellularLocation>
</comment>
<dbReference type="Proteomes" id="UP000247498">
    <property type="component" value="Unassembled WGS sequence"/>
</dbReference>
<evidence type="ECO:0000256" key="1">
    <source>
        <dbReference type="ARBA" id="ARBA00004430"/>
    </source>
</evidence>
<protein>
    <submittedName>
        <fullName evidence="3">Uncharacterized protein</fullName>
    </submittedName>
</protein>
<dbReference type="EMBL" id="BDRX01000009">
    <property type="protein sequence ID" value="GBF89313.1"/>
    <property type="molecule type" value="Genomic_DNA"/>
</dbReference>